<reference evidence="1 2" key="1">
    <citation type="journal article" date="2024" name="Plant Biotechnol. J.">
        <title>Genome and CRISPR/Cas9 system of a widespread forest tree (Populus alba) in the world.</title>
        <authorList>
            <person name="Liu Y.J."/>
            <person name="Jiang P.F."/>
            <person name="Han X.M."/>
            <person name="Li X.Y."/>
            <person name="Wang H.M."/>
            <person name="Wang Y.J."/>
            <person name="Wang X.X."/>
            <person name="Zeng Q.Y."/>
        </authorList>
    </citation>
    <scope>NUCLEOTIDE SEQUENCE [LARGE SCALE GENOMIC DNA]</scope>
    <source>
        <strain evidence="2">cv. PAL-ZL1</strain>
    </source>
</reference>
<sequence>MQPTGMERLSLLIVFLLCLAATAIARNRGRQAAGGRTCANNLCCSEWGFCGTSDDHCSPSKNFQSNCRPSGGSGGGGSSGGGESASIVTNTGTGAQATVRIVDRCSNGGLDMDAGVFRQLDTDGGGNAQGHLIFKSLFLWKYGAVKALSFNGYNVIPVFSSFLSSLQFVLIVSYWQSNMTCQEKEMVEQVVRVKRKKLEACMTCPLCNHLLNEATTISLCLHTFCRKCIYKKLTHEKVDCCPICNMHLGRLPTEKLRPDNYLQDMRAKIFPFKRREVKAFEVMPSVALPKKKKGEQREGAQDLQTSRADDLVPQGHGQDDGEPSGSQMFAAYSIPLEEELQDSKVIPESEESIRDLGLVPQVVSQSGKGSLALPGEVSDIPTTTEPHKNGSSSNSEAFNTMANTPLASNSPIAANMLSSSQLNLHNQFHISQLLRFITEELANTPKTISLPFWSLLCLISRICIDLLVIPKPTDFPSHLEIFSAITNSYLEKANVQSRSIRSCISLCMEEASRFSTST</sequence>
<gene>
    <name evidence="1" type="ORF">D5086_010026</name>
</gene>
<dbReference type="EMBL" id="RCHU02000005">
    <property type="protein sequence ID" value="KAL3591386.1"/>
    <property type="molecule type" value="Genomic_DNA"/>
</dbReference>
<keyword evidence="2" id="KW-1185">Reference proteome</keyword>
<dbReference type="Proteomes" id="UP000309997">
    <property type="component" value="Unassembled WGS sequence"/>
</dbReference>
<evidence type="ECO:0000313" key="2">
    <source>
        <dbReference type="Proteomes" id="UP000309997"/>
    </source>
</evidence>
<evidence type="ECO:0000313" key="1">
    <source>
        <dbReference type="EMBL" id="KAL3591386.1"/>
    </source>
</evidence>
<name>A0ACC4C8U3_POPAL</name>
<proteinExistence type="predicted"/>
<protein>
    <submittedName>
        <fullName evidence="1">Uncharacterized protein</fullName>
    </submittedName>
</protein>
<accession>A0ACC4C8U3</accession>
<comment type="caution">
    <text evidence="1">The sequence shown here is derived from an EMBL/GenBank/DDBJ whole genome shotgun (WGS) entry which is preliminary data.</text>
</comment>
<organism evidence="1 2">
    <name type="scientific">Populus alba</name>
    <name type="common">White poplar</name>
    <dbReference type="NCBI Taxonomy" id="43335"/>
    <lineage>
        <taxon>Eukaryota</taxon>
        <taxon>Viridiplantae</taxon>
        <taxon>Streptophyta</taxon>
        <taxon>Embryophyta</taxon>
        <taxon>Tracheophyta</taxon>
        <taxon>Spermatophyta</taxon>
        <taxon>Magnoliopsida</taxon>
        <taxon>eudicotyledons</taxon>
        <taxon>Gunneridae</taxon>
        <taxon>Pentapetalae</taxon>
        <taxon>rosids</taxon>
        <taxon>fabids</taxon>
        <taxon>Malpighiales</taxon>
        <taxon>Salicaceae</taxon>
        <taxon>Saliceae</taxon>
        <taxon>Populus</taxon>
    </lineage>
</organism>